<dbReference type="AlphaFoldDB" id="A0A075HJM7"/>
<feature type="region of interest" description="Disordered" evidence="1">
    <location>
        <begin position="232"/>
        <end position="263"/>
    </location>
</feature>
<reference evidence="4" key="1">
    <citation type="journal article" date="2014" name="Genome Biol. Evol.">
        <title>Pangenome evidence for extensive interdomain horizontal transfer affecting lineage core and shell genes in uncultured planktonic thaumarchaeota and euryarchaeota.</title>
        <authorList>
            <person name="Deschamps P."/>
            <person name="Zivanovic Y."/>
            <person name="Moreira D."/>
            <person name="Rodriguez-Valera F."/>
            <person name="Lopez-Garcia P."/>
        </authorList>
    </citation>
    <scope>NUCLEOTIDE SEQUENCE</scope>
</reference>
<sequence>MVDEGVARSLFLAGLMVVSVMVGVLFFDIQQEGENLAPVIEGDIPPNILIGSIDSLSLTITDEEMAGLALEVSLDGMGITDEPNSDGILEIDISQLGVGSHSIKVVATDSLGQESRWTAAFMIEYPDEGYTVIVVSANEVSVQQGNSSSVSGVLVHQSMDTCELEWSDGNISEFSLNLPFDDEGRFELGFSNVQENLTISILGTCGTWVDSSELEVFNIIVMEPDPIQGCTDPAANNYDEDAEEDDGSCEYDEEPGPGVTTGSDEWWSQVLHCDDSSTPLVDDYNTTGHDGWMCTLSFETNETHIEIVTNGLPNHDFHSGPGCCASEQDRTWLIPLEPANNTACNPSASSDGCTMAPERGAIAFAVNGVAIYGPEDGPGGDAVAGQEGAYEEDRQHVWLGLCHGHSGPGGEFHYHADGNCMHWHPEGEQTWLNYSMESSRTVTEHSPIVGFALDGYPIYGFVGWDDDGEVVEMTSSYRLKDGETGYNGIDDYEYVAGMGDLDACNGQWGPTPDYPEGIYHYHSTWYNGEGGIGFPYFILCYQGVVEEGDDPCAGFGETWGPGIGPPPEGCEQGPGGGGQGQSTSTNSLIAIPKDRPPPISGAGLALFVVAAVGIRVLASVEVALDRVGTTRGYRPTPE</sequence>
<keyword evidence="2" id="KW-0812">Transmembrane</keyword>
<name>A0A075HJM7_9EURY</name>
<evidence type="ECO:0000313" key="4">
    <source>
        <dbReference type="EMBL" id="AIF14153.1"/>
    </source>
</evidence>
<feature type="compositionally biased region" description="Acidic residues" evidence="1">
    <location>
        <begin position="238"/>
        <end position="255"/>
    </location>
</feature>
<feature type="domain" description="YHYH" evidence="3">
    <location>
        <begin position="333"/>
        <end position="524"/>
    </location>
</feature>
<dbReference type="Pfam" id="PF14240">
    <property type="entry name" value="YHYH"/>
    <property type="match status" value="1"/>
</dbReference>
<organism evidence="4">
    <name type="scientific">uncultured marine group II/III euryarchaeote KM3_66_C05</name>
    <dbReference type="NCBI Taxonomy" id="1456481"/>
    <lineage>
        <taxon>Archaea</taxon>
        <taxon>Methanobacteriati</taxon>
        <taxon>Methanobacteriota</taxon>
        <taxon>environmental samples</taxon>
    </lineage>
</organism>
<evidence type="ECO:0000259" key="3">
    <source>
        <dbReference type="Pfam" id="PF14240"/>
    </source>
</evidence>
<protein>
    <recommendedName>
        <fullName evidence="3">YHYH domain-containing protein</fullName>
    </recommendedName>
</protein>
<evidence type="ECO:0000256" key="2">
    <source>
        <dbReference type="SAM" id="Phobius"/>
    </source>
</evidence>
<dbReference type="EMBL" id="KF900993">
    <property type="protein sequence ID" value="AIF14153.1"/>
    <property type="molecule type" value="Genomic_DNA"/>
</dbReference>
<accession>A0A075HJM7</accession>
<dbReference type="InterPro" id="IPR025924">
    <property type="entry name" value="YHYH_dom"/>
</dbReference>
<keyword evidence="2" id="KW-0472">Membrane</keyword>
<feature type="transmembrane region" description="Helical" evidence="2">
    <location>
        <begin position="7"/>
        <end position="27"/>
    </location>
</feature>
<feature type="region of interest" description="Disordered" evidence="1">
    <location>
        <begin position="556"/>
        <end position="586"/>
    </location>
</feature>
<keyword evidence="2" id="KW-1133">Transmembrane helix</keyword>
<proteinExistence type="predicted"/>
<evidence type="ECO:0000256" key="1">
    <source>
        <dbReference type="SAM" id="MobiDB-lite"/>
    </source>
</evidence>